<dbReference type="Proteomes" id="UP000030103">
    <property type="component" value="Unassembled WGS sequence"/>
</dbReference>
<dbReference type="OrthoDB" id="1016000at2"/>
<dbReference type="EMBL" id="JRFA01000019">
    <property type="protein sequence ID" value="KGN73730.1"/>
    <property type="molecule type" value="Genomic_DNA"/>
</dbReference>
<evidence type="ECO:0000313" key="3">
    <source>
        <dbReference type="Proteomes" id="UP000030103"/>
    </source>
</evidence>
<dbReference type="STRING" id="28115.HQ47_07250"/>
<evidence type="ECO:0000313" key="1">
    <source>
        <dbReference type="EMBL" id="KGN73730.1"/>
    </source>
</evidence>
<dbReference type="Proteomes" id="UP000254156">
    <property type="component" value="Unassembled WGS sequence"/>
</dbReference>
<organism evidence="1 3">
    <name type="scientific">Porphyromonas macacae</name>
    <dbReference type="NCBI Taxonomy" id="28115"/>
    <lineage>
        <taxon>Bacteria</taxon>
        <taxon>Pseudomonadati</taxon>
        <taxon>Bacteroidota</taxon>
        <taxon>Bacteroidia</taxon>
        <taxon>Bacteroidales</taxon>
        <taxon>Porphyromonadaceae</taxon>
        <taxon>Porphyromonas</taxon>
    </lineage>
</organism>
<dbReference type="RefSeq" id="WP_147278206.1">
    <property type="nucleotide sequence ID" value="NZ_JBGYTE010000042.1"/>
</dbReference>
<gene>
    <name evidence="1" type="ORF">HQ47_07250</name>
    <name evidence="2" type="ORF">NCTC11632_00221</name>
</gene>
<accession>A0A0A2E8F9</accession>
<keyword evidence="3" id="KW-1185">Reference proteome</keyword>
<dbReference type="eggNOG" id="ENOG5033HJB">
    <property type="taxonomic scope" value="Bacteria"/>
</dbReference>
<sequence length="459" mass="51798">MKKTLSFFMSAILMVALWSCRSDEPEENLSSHHEPKVQVKEEARAWFRQQLPLLRSSSSPALYDDPTWRFTSVNRKGAEVAVDVDLTDVSHYDILTEESLERLKKNPDDWKYYHSVTRLVLTRDTVSKDGFHGFLMVLLPSKKYIDTRYAYLHRNTYLYMDGDYDGKVLFFSIDGRPLYGKLYEQGVVTGGFKPVGKDENIPADSIVFSSMNYPSSYTVSTGNLRGGDDDYMWDCGELNEVVVVGHRGESLSDWIKRRNRMLTRFAICFWCEDPFDYGGGGGGNHIAAPQDGDKKDIKNILKDPEVINAIKDMWKQIKDAATPEGRLEKGFYVFYDSASGKYYIGNMKTGSLVKGGEGTKGSVYAGSAQPRHNGDHIPKTAVPVCFIHGHTPLTYVEGENCRRVGISKADQEWADKNGAPVVAHDYVGEYDSEEGYIIRSGHDKNAPTKNYIAYPKKKK</sequence>
<dbReference type="AlphaFoldDB" id="A0A0A2E8F9"/>
<proteinExistence type="predicted"/>
<protein>
    <submittedName>
        <fullName evidence="1">Uncharacterized protein</fullName>
    </submittedName>
</protein>
<reference evidence="1 3" key="1">
    <citation type="submission" date="2014-09" db="EMBL/GenBank/DDBJ databases">
        <title>Draft Genome Sequence of Porphyromonas macacae COT-192_OH2859.</title>
        <authorList>
            <person name="Wallis C."/>
            <person name="Deusch O."/>
            <person name="O'Flynn C."/>
            <person name="Davis I."/>
            <person name="Horsfall A."/>
            <person name="Kirkwood N."/>
            <person name="Harris S."/>
            <person name="Eisen J.A."/>
            <person name="Coil D.A."/>
            <person name="Darling A.E."/>
            <person name="Jospin G."/>
            <person name="Alexiev A."/>
        </authorList>
    </citation>
    <scope>NUCLEOTIDE SEQUENCE [LARGE SCALE GENOMIC DNA]</scope>
    <source>
        <strain evidence="3">COT-192 OH2859</strain>
        <strain evidence="1">COT-192_OH2859</strain>
    </source>
</reference>
<name>A0A0A2E8F9_9PORP</name>
<dbReference type="EMBL" id="UGTF01000002">
    <property type="protein sequence ID" value="SUB88160.1"/>
    <property type="molecule type" value="Genomic_DNA"/>
</dbReference>
<evidence type="ECO:0000313" key="4">
    <source>
        <dbReference type="Proteomes" id="UP000254156"/>
    </source>
</evidence>
<evidence type="ECO:0000313" key="2">
    <source>
        <dbReference type="EMBL" id="SUB88160.1"/>
    </source>
</evidence>
<reference evidence="2 4" key="2">
    <citation type="submission" date="2018-06" db="EMBL/GenBank/DDBJ databases">
        <authorList>
            <consortium name="Pathogen Informatics"/>
            <person name="Doyle S."/>
        </authorList>
    </citation>
    <scope>NUCLEOTIDE SEQUENCE [LARGE SCALE GENOMIC DNA]</scope>
    <source>
        <strain evidence="2 4">NCTC11632</strain>
    </source>
</reference>